<evidence type="ECO:0000256" key="1">
    <source>
        <dbReference type="ARBA" id="ARBA00008164"/>
    </source>
</evidence>
<dbReference type="InterPro" id="IPR001107">
    <property type="entry name" value="Band_7"/>
</dbReference>
<evidence type="ECO:0000313" key="5">
    <source>
        <dbReference type="Proteomes" id="UP000319792"/>
    </source>
</evidence>
<comment type="caution">
    <text evidence="4">The sequence shown here is derived from an EMBL/GenBank/DDBJ whole genome shotgun (WGS) entry which is preliminary data.</text>
</comment>
<dbReference type="Pfam" id="PF01145">
    <property type="entry name" value="Band_7"/>
    <property type="match status" value="1"/>
</dbReference>
<name>A0A5C5RI91_9ACTN</name>
<accession>A0A5C5RI91</accession>
<dbReference type="Proteomes" id="UP000319792">
    <property type="component" value="Unassembled WGS sequence"/>
</dbReference>
<sequence>MPTRRERGRRRPCDAPATTRDIPPSPPARRCGVPRRPRRHQERSTTVFIVTAVRGRRIVVPVGRRAVEYQDGAAVRVLGAGPHRVRAANAVVPVVVAERLIAVAPQEIVTAESVPVRMSMTLRVRVTDPVAYLERAADPDGVLYLAAQVALREVLGGIGVDDLVRRTDAIDGEALRTQMGGAAETVGVEVLAVVVKDVVLPSEIRRAAVELITAKARGAARLEEARSETAALRALANAGRMLDASPALARLRMIEAAPAGAKIVFGESDR</sequence>
<dbReference type="EMBL" id="VIGV01000007">
    <property type="protein sequence ID" value="TWS22727.1"/>
    <property type="molecule type" value="Genomic_DNA"/>
</dbReference>
<keyword evidence="5" id="KW-1185">Reference proteome</keyword>
<evidence type="ECO:0000256" key="2">
    <source>
        <dbReference type="SAM" id="MobiDB-lite"/>
    </source>
</evidence>
<reference evidence="4 5" key="2">
    <citation type="submission" date="2019-08" db="EMBL/GenBank/DDBJ databases">
        <title>Tsukamurella conjunctivitidis sp. nov., Tsukamurella assacharolytica sp. nov. and Tsukamurella sputae sp. nov. isolated from patients with conjunctivitis, bacteraemia (lymphoma) and respiratory infection (sputum) in Hong Kong.</title>
        <authorList>
            <person name="Fok K.M.N."/>
            <person name="Fong J.Y.H."/>
        </authorList>
    </citation>
    <scope>NUCLEOTIDE SEQUENCE [LARGE SCALE GENOMIC DNA]</scope>
    <source>
        <strain evidence="4 5">HKU70</strain>
    </source>
</reference>
<dbReference type="SUPFAM" id="SSF117892">
    <property type="entry name" value="Band 7/SPFH domain"/>
    <property type="match status" value="1"/>
</dbReference>
<evidence type="ECO:0000259" key="3">
    <source>
        <dbReference type="SMART" id="SM00244"/>
    </source>
</evidence>
<dbReference type="OrthoDB" id="3285280at2"/>
<dbReference type="PANTHER" id="PTHR10264:SF83">
    <property type="entry name" value="BLL5629 PROTEIN"/>
    <property type="match status" value="1"/>
</dbReference>
<feature type="region of interest" description="Disordered" evidence="2">
    <location>
        <begin position="1"/>
        <end position="43"/>
    </location>
</feature>
<comment type="similarity">
    <text evidence="1">Belongs to the band 7/mec-2 family.</text>
</comment>
<feature type="domain" description="Band 7" evidence="3">
    <location>
        <begin position="55"/>
        <end position="212"/>
    </location>
</feature>
<dbReference type="AlphaFoldDB" id="A0A5C5RI91"/>
<organism evidence="4 5">
    <name type="scientific">Tsukamurella sputi</name>
    <dbReference type="NCBI Taxonomy" id="2591848"/>
    <lineage>
        <taxon>Bacteria</taxon>
        <taxon>Bacillati</taxon>
        <taxon>Actinomycetota</taxon>
        <taxon>Actinomycetes</taxon>
        <taxon>Mycobacteriales</taxon>
        <taxon>Tsukamurellaceae</taxon>
        <taxon>Tsukamurella</taxon>
    </lineage>
</organism>
<evidence type="ECO:0000313" key="4">
    <source>
        <dbReference type="EMBL" id="TWS22727.1"/>
    </source>
</evidence>
<dbReference type="PANTHER" id="PTHR10264">
    <property type="entry name" value="BAND 7 PROTEIN-RELATED"/>
    <property type="match status" value="1"/>
</dbReference>
<dbReference type="PRINTS" id="PR00721">
    <property type="entry name" value="STOMATIN"/>
</dbReference>
<proteinExistence type="inferred from homology"/>
<gene>
    <name evidence="4" type="ORF">FK268_18570</name>
</gene>
<dbReference type="InterPro" id="IPR001972">
    <property type="entry name" value="Stomatin_HflK_fam"/>
</dbReference>
<dbReference type="InterPro" id="IPR036013">
    <property type="entry name" value="Band_7/SPFH_dom_sf"/>
</dbReference>
<dbReference type="InterPro" id="IPR043202">
    <property type="entry name" value="Band-7_stomatin-like"/>
</dbReference>
<protein>
    <submittedName>
        <fullName evidence="4">Slipin family protein</fullName>
    </submittedName>
</protein>
<dbReference type="Gene3D" id="3.30.479.30">
    <property type="entry name" value="Band 7 domain"/>
    <property type="match status" value="1"/>
</dbReference>
<reference evidence="4 5" key="1">
    <citation type="submission" date="2019-06" db="EMBL/GenBank/DDBJ databases">
        <authorList>
            <person name="Teng J.L.L."/>
            <person name="Lee H.H."/>
            <person name="Lau S.K.P."/>
            <person name="Woo P.C.Y."/>
        </authorList>
    </citation>
    <scope>NUCLEOTIDE SEQUENCE [LARGE SCALE GENOMIC DNA]</scope>
    <source>
        <strain evidence="4 5">HKU70</strain>
    </source>
</reference>
<dbReference type="GO" id="GO:0005886">
    <property type="term" value="C:plasma membrane"/>
    <property type="evidence" value="ECO:0007669"/>
    <property type="project" value="InterPro"/>
</dbReference>
<feature type="compositionally biased region" description="Basic residues" evidence="2">
    <location>
        <begin position="1"/>
        <end position="10"/>
    </location>
</feature>
<feature type="compositionally biased region" description="Basic residues" evidence="2">
    <location>
        <begin position="32"/>
        <end position="41"/>
    </location>
</feature>
<dbReference type="SMART" id="SM00244">
    <property type="entry name" value="PHB"/>
    <property type="match status" value="1"/>
</dbReference>